<dbReference type="Proteomes" id="UP000085678">
    <property type="component" value="Unplaced"/>
</dbReference>
<feature type="region of interest" description="Disordered" evidence="23">
    <location>
        <begin position="411"/>
        <end position="430"/>
    </location>
</feature>
<evidence type="ECO:0000256" key="2">
    <source>
        <dbReference type="ARBA" id="ARBA00004236"/>
    </source>
</evidence>
<dbReference type="Pfam" id="PF00069">
    <property type="entry name" value="Pkinase"/>
    <property type="match status" value="1"/>
</dbReference>
<dbReference type="Pfam" id="PF08912">
    <property type="entry name" value="Rho_Binding"/>
    <property type="match status" value="1"/>
</dbReference>
<evidence type="ECO:0000256" key="17">
    <source>
        <dbReference type="ARBA" id="ARBA00022842"/>
    </source>
</evidence>
<dbReference type="GO" id="GO:0072518">
    <property type="term" value="F:Rho-dependent protein serine/threonine kinase activity"/>
    <property type="evidence" value="ECO:0007669"/>
    <property type="project" value="TreeGrafter"/>
</dbReference>
<dbReference type="CDD" id="cd01242">
    <property type="entry name" value="PH_ROCK"/>
    <property type="match status" value="1"/>
</dbReference>
<dbReference type="SMART" id="SM00133">
    <property type="entry name" value="S_TK_X"/>
    <property type="match status" value="1"/>
</dbReference>
<evidence type="ECO:0000256" key="10">
    <source>
        <dbReference type="ARBA" id="ARBA00022679"/>
    </source>
</evidence>
<comment type="subcellular location">
    <subcellularLocation>
        <location evidence="2">Cell membrane</location>
    </subcellularLocation>
    <subcellularLocation>
        <location evidence="3">Cytoplasm</location>
        <location evidence="3">Cytoskeleton</location>
    </subcellularLocation>
</comment>
<keyword evidence="8" id="KW-0723">Serine/threonine-protein kinase</keyword>
<evidence type="ECO:0000256" key="13">
    <source>
        <dbReference type="ARBA" id="ARBA00022771"/>
    </source>
</evidence>
<evidence type="ECO:0000256" key="6">
    <source>
        <dbReference type="ARBA" id="ARBA00022475"/>
    </source>
</evidence>
<proteinExistence type="inferred from homology"/>
<dbReference type="GO" id="GO:0005856">
    <property type="term" value="C:cytoskeleton"/>
    <property type="evidence" value="ECO:0007669"/>
    <property type="project" value="UniProtKB-SubCell"/>
</dbReference>
<evidence type="ECO:0000256" key="9">
    <source>
        <dbReference type="ARBA" id="ARBA00022553"/>
    </source>
</evidence>
<dbReference type="GO" id="GO:0031032">
    <property type="term" value="P:actomyosin structure organization"/>
    <property type="evidence" value="ECO:0007669"/>
    <property type="project" value="TreeGrafter"/>
</dbReference>
<dbReference type="GO" id="GO:0008270">
    <property type="term" value="F:zinc ion binding"/>
    <property type="evidence" value="ECO:0007669"/>
    <property type="project" value="UniProtKB-KW"/>
</dbReference>
<dbReference type="GO" id="GO:0007266">
    <property type="term" value="P:Rho protein signal transduction"/>
    <property type="evidence" value="ECO:0007669"/>
    <property type="project" value="UniProtKB-UniRule"/>
</dbReference>
<dbReference type="PROSITE" id="PS50003">
    <property type="entry name" value="PH_DOMAIN"/>
    <property type="match status" value="1"/>
</dbReference>
<dbReference type="InterPro" id="IPR011009">
    <property type="entry name" value="Kinase-like_dom_sf"/>
</dbReference>
<dbReference type="CDD" id="cd20813">
    <property type="entry name" value="C1_ROCK"/>
    <property type="match status" value="1"/>
</dbReference>
<evidence type="ECO:0000259" key="28">
    <source>
        <dbReference type="PROSITE" id="PS51859"/>
    </source>
</evidence>
<dbReference type="SUPFAM" id="SSF56112">
    <property type="entry name" value="Protein kinase-like (PK-like)"/>
    <property type="match status" value="1"/>
</dbReference>
<dbReference type="RefSeq" id="XP_013412059.1">
    <property type="nucleotide sequence ID" value="XM_013556605.1"/>
</dbReference>
<dbReference type="SMART" id="SM00233">
    <property type="entry name" value="PH"/>
    <property type="match status" value="1"/>
</dbReference>
<dbReference type="GO" id="GO:0005524">
    <property type="term" value="F:ATP binding"/>
    <property type="evidence" value="ECO:0007669"/>
    <property type="project" value="UniProtKB-KW"/>
</dbReference>
<dbReference type="Gene3D" id="1.20.5.730">
    <property type="entry name" value="Single helix bin"/>
    <property type="match status" value="1"/>
</dbReference>
<evidence type="ECO:0000256" key="7">
    <source>
        <dbReference type="ARBA" id="ARBA00022490"/>
    </source>
</evidence>
<evidence type="ECO:0000256" key="15">
    <source>
        <dbReference type="ARBA" id="ARBA00022833"/>
    </source>
</evidence>
<dbReference type="GO" id="GO:0000281">
    <property type="term" value="P:mitotic cytokinesis"/>
    <property type="evidence" value="ECO:0007669"/>
    <property type="project" value="TreeGrafter"/>
</dbReference>
<keyword evidence="10" id="KW-0808">Transferase</keyword>
<dbReference type="InterPro" id="IPR000719">
    <property type="entry name" value="Prot_kinase_dom"/>
</dbReference>
<feature type="domain" description="Protein kinase" evidence="25">
    <location>
        <begin position="1"/>
        <end position="135"/>
    </location>
</feature>
<dbReference type="GO" id="GO:0031267">
    <property type="term" value="F:small GTPase binding"/>
    <property type="evidence" value="ECO:0007669"/>
    <property type="project" value="InterPro"/>
</dbReference>
<dbReference type="InterPro" id="IPR050839">
    <property type="entry name" value="Rho-assoc_Ser/Thr_Kinase"/>
</dbReference>
<dbReference type="PANTHER" id="PTHR22988">
    <property type="entry name" value="MYOTONIC DYSTROPHY S/T KINASE-RELATED"/>
    <property type="match status" value="1"/>
</dbReference>
<dbReference type="EC" id="2.7.11.1" evidence="5"/>
<feature type="domain" description="AGC-kinase C-terminal" evidence="27">
    <location>
        <begin position="139"/>
        <end position="207"/>
    </location>
</feature>
<dbReference type="Gene3D" id="3.30.60.20">
    <property type="match status" value="1"/>
</dbReference>
<evidence type="ECO:0000259" key="24">
    <source>
        <dbReference type="PROSITE" id="PS50003"/>
    </source>
</evidence>
<keyword evidence="12" id="KW-0547">Nucleotide-binding</keyword>
<evidence type="ECO:0000256" key="5">
    <source>
        <dbReference type="ARBA" id="ARBA00012513"/>
    </source>
</evidence>
<dbReference type="SMART" id="SM00109">
    <property type="entry name" value="C1"/>
    <property type="match status" value="1"/>
</dbReference>
<dbReference type="SUPFAM" id="SSF50729">
    <property type="entry name" value="PH domain-like"/>
    <property type="match status" value="1"/>
</dbReference>
<dbReference type="PROSITE" id="PS51285">
    <property type="entry name" value="AGC_KINASE_CTER"/>
    <property type="match status" value="1"/>
</dbReference>
<keyword evidence="9" id="KW-0597">Phosphoprotein</keyword>
<feature type="region of interest" description="Disordered" evidence="23">
    <location>
        <begin position="1130"/>
        <end position="1185"/>
    </location>
</feature>
<evidence type="ECO:0000259" key="27">
    <source>
        <dbReference type="PROSITE" id="PS51285"/>
    </source>
</evidence>
<evidence type="ECO:0000259" key="25">
    <source>
        <dbReference type="PROSITE" id="PS50011"/>
    </source>
</evidence>
<dbReference type="Gene3D" id="1.20.5.340">
    <property type="match status" value="1"/>
</dbReference>
<evidence type="ECO:0000256" key="4">
    <source>
        <dbReference type="ARBA" id="ARBA00009903"/>
    </source>
</evidence>
<sequence>MLLDAQGHLKLADFGTCMRMDKDGMVRSDTAVGTPDYISPEVLKSQGGDGYYGRECDWWSVGVFLYEMLVGDTPFYADSLVGTYGKIMDHKNSLSFPEDIEISRDAKSLIRAFLTDRSERLGQRGVEEIKGHPFFTRNDQWTWDSIRKTVPPVVPELSCDVDTSNFDDIEPDETAQETFPVPKAFAGNHLPFIGFTYNRAYHLLSEAKASLDQVDTAAVPSQMSNDVAKKLRQLEDQYRAERSSKDELERKYRAAIQDLDRLTSDETALRRQCNDFERNMALIKHDLKETQRKLEIESDNRRKTESKLVETERQLQAETGARRQAMGNSQHVNERVTQLERQLTELNEKLKTEQETSSKLRKTCTDMQQKCNSLESGYNDLQSKYNEIQSVKSSLEKEIFHLQSIIEQERSARTQASEQSSEVESRNRNLHSEVQRFKEKEAQMLKDKQKLSQDVINLEKSRANVELELKTYRMKYDQEVLAHKETIAKFNADKKHILTSTEEASNEAIKEIQLSLEQEKSARLKAEAKLLDTEKRKSELTYDMGQVRQHLETLQRELRTEVDKAKTLALQVEQETQKRILVSNDIKQQQQLVAQLRQNEKQYEKEITGLKQDKRSMEEEMRKVKDEAHVNDLQMKEIQDQLEAEQYFSTLYKTQVRELKEEIEEKIRQYQDLETQIQLLDKERAALDAQLELAMAKANSEEIARKLAEDQLSDVEKQKTMLELEIKELMTRHKADMSKKESTIGVLEESKNQNSRNIDILSKEKDELNKQIKKLMEDVQNMQSDTSSTDTELAQLKKQYEEEKIKKIQAVNKLAEIMNRKEFAGGGKKDKKVSATDLRKKEKECRKLQQDLNKEKEKFNEMVAKFQKDITELQAALYEEGQQRQRLQMELDAKDSEIEQLQRNLTLMNSDTASVSSGNELDMEDGFPESRLEGWLYLPNRQNIKRYGWKKQYVVVSTKKILFYNSENDKMNADPELVLDIDKLFHVRPVTQGDVIRADPKEIPKIFQILYASEGENKKPLEGLHEMPKPDDKSGVIHYKGHDFIVLHYRTPTTCDSCQKPTWHMIHPPPAMECKRCRCKVHKDHFDKGEEFIGPCKVNDGMQSAKDLLLLAATQDEQKLWVQRIKKKIDKKGIGHHPGQSSQPRNAKQYSSFSSNAKLVQSPGSHGGTPVQRAATLPPNTLRPK</sequence>
<dbReference type="GO" id="GO:0030866">
    <property type="term" value="P:cortical actin cytoskeleton organization"/>
    <property type="evidence" value="ECO:0007669"/>
    <property type="project" value="TreeGrafter"/>
</dbReference>
<dbReference type="InterPro" id="IPR011993">
    <property type="entry name" value="PH-like_dom_sf"/>
</dbReference>
<evidence type="ECO:0000256" key="3">
    <source>
        <dbReference type="ARBA" id="ARBA00004245"/>
    </source>
</evidence>
<dbReference type="InterPro" id="IPR046349">
    <property type="entry name" value="C1-like_sf"/>
</dbReference>
<evidence type="ECO:0000256" key="18">
    <source>
        <dbReference type="ARBA" id="ARBA00023054"/>
    </source>
</evidence>
<dbReference type="Gene3D" id="2.30.29.30">
    <property type="entry name" value="Pleckstrin-homology domain (PH domain)/Phosphotyrosine-binding domain (PTB)"/>
    <property type="match status" value="1"/>
</dbReference>
<evidence type="ECO:0000256" key="16">
    <source>
        <dbReference type="ARBA" id="ARBA00022840"/>
    </source>
</evidence>
<dbReference type="Pfam" id="PF25346">
    <property type="entry name" value="PH_MRCK"/>
    <property type="match status" value="1"/>
</dbReference>
<dbReference type="InterPro" id="IPR015008">
    <property type="entry name" value="ROCK_Rho-bd_dom"/>
</dbReference>
<feature type="coiled-coil region" evidence="22">
    <location>
        <begin position="838"/>
        <end position="911"/>
    </location>
</feature>
<dbReference type="FunFam" id="1.10.510.10:FF:001229">
    <property type="entry name" value="Rho-associated protein kinase 2"/>
    <property type="match status" value="1"/>
</dbReference>
<protein>
    <recommendedName>
        <fullName evidence="5">non-specific serine/threonine protein kinase</fullName>
        <ecNumber evidence="5">2.7.11.1</ecNumber>
    </recommendedName>
</protein>
<organism evidence="29 30">
    <name type="scientific">Lingula anatina</name>
    <name type="common">Brachiopod</name>
    <name type="synonym">Lingula unguis</name>
    <dbReference type="NCBI Taxonomy" id="7574"/>
    <lineage>
        <taxon>Eukaryota</taxon>
        <taxon>Metazoa</taxon>
        <taxon>Spiralia</taxon>
        <taxon>Lophotrochozoa</taxon>
        <taxon>Brachiopoda</taxon>
        <taxon>Linguliformea</taxon>
        <taxon>Lingulata</taxon>
        <taxon>Lingulida</taxon>
        <taxon>Linguloidea</taxon>
        <taxon>Lingulidae</taxon>
        <taxon>Lingula</taxon>
    </lineage>
</organism>
<feature type="coiled-coil region" evidence="22">
    <location>
        <begin position="509"/>
        <end position="813"/>
    </location>
</feature>
<comment type="similarity">
    <text evidence="4">Belongs to the protein kinase superfamily. AGC Ser/Thr protein kinase family.</text>
</comment>
<evidence type="ECO:0000313" key="30">
    <source>
        <dbReference type="RefSeq" id="XP_013412059.1"/>
    </source>
</evidence>
<dbReference type="OrthoDB" id="2156623at2759"/>
<dbReference type="InterPro" id="IPR002219">
    <property type="entry name" value="PKC_DAG/PE"/>
</dbReference>
<feature type="compositionally biased region" description="Polar residues" evidence="23">
    <location>
        <begin position="413"/>
        <end position="422"/>
    </location>
</feature>
<dbReference type="SMART" id="SM00220">
    <property type="entry name" value="S_TKc"/>
    <property type="match status" value="1"/>
</dbReference>
<dbReference type="InterPro" id="IPR001849">
    <property type="entry name" value="PH_domain"/>
</dbReference>
<dbReference type="PANTHER" id="PTHR22988:SF73">
    <property type="entry name" value="RHO-ASSOCIATED PROTEIN KINASE"/>
    <property type="match status" value="1"/>
</dbReference>
<comment type="cofactor">
    <cofactor evidence="1">
        <name>Mg(2+)</name>
        <dbReference type="ChEBI" id="CHEBI:18420"/>
    </cofactor>
</comment>
<feature type="domain" description="PH" evidence="24">
    <location>
        <begin position="929"/>
        <end position="1130"/>
    </location>
</feature>
<evidence type="ECO:0000313" key="29">
    <source>
        <dbReference type="Proteomes" id="UP000085678"/>
    </source>
</evidence>
<dbReference type="CDD" id="cd22250">
    <property type="entry name" value="ROCK_SBD"/>
    <property type="match status" value="1"/>
</dbReference>
<dbReference type="GO" id="GO:0005737">
    <property type="term" value="C:cytoplasm"/>
    <property type="evidence" value="ECO:0007669"/>
    <property type="project" value="TreeGrafter"/>
</dbReference>
<dbReference type="PROSITE" id="PS51859">
    <property type="entry name" value="RHO_BD"/>
    <property type="match status" value="1"/>
</dbReference>
<keyword evidence="13" id="KW-0863">Zinc-finger</keyword>
<dbReference type="InterPro" id="IPR000961">
    <property type="entry name" value="AGC-kinase_C"/>
</dbReference>
<evidence type="ECO:0000256" key="12">
    <source>
        <dbReference type="ARBA" id="ARBA00022741"/>
    </source>
</evidence>
<dbReference type="GO" id="GO:0048598">
    <property type="term" value="P:embryonic morphogenesis"/>
    <property type="evidence" value="ECO:0007669"/>
    <property type="project" value="TreeGrafter"/>
</dbReference>
<evidence type="ECO:0000259" key="26">
    <source>
        <dbReference type="PROSITE" id="PS50081"/>
    </source>
</evidence>
<evidence type="ECO:0000256" key="14">
    <source>
        <dbReference type="ARBA" id="ARBA00022777"/>
    </source>
</evidence>
<keyword evidence="6" id="KW-1003">Cell membrane</keyword>
<keyword evidence="11" id="KW-0479">Metal-binding</keyword>
<keyword evidence="14" id="KW-0418">Kinase</keyword>
<dbReference type="PROSITE" id="PS50011">
    <property type="entry name" value="PROTEIN_KINASE_DOM"/>
    <property type="match status" value="1"/>
</dbReference>
<name>A0A1S3JQ27_LINAN</name>
<keyword evidence="16" id="KW-0067">ATP-binding</keyword>
<dbReference type="SUPFAM" id="SSF57889">
    <property type="entry name" value="Cysteine-rich domain"/>
    <property type="match status" value="1"/>
</dbReference>
<dbReference type="PROSITE" id="PS50081">
    <property type="entry name" value="ZF_DAG_PE_2"/>
    <property type="match status" value="1"/>
</dbReference>
<dbReference type="STRING" id="7574.A0A1S3JQ27"/>
<evidence type="ECO:0000256" key="22">
    <source>
        <dbReference type="SAM" id="Coils"/>
    </source>
</evidence>
<dbReference type="InParanoid" id="A0A1S3JQ27"/>
<keyword evidence="20" id="KW-0206">Cytoskeleton</keyword>
<keyword evidence="7" id="KW-0963">Cytoplasm</keyword>
<accession>A0A1S3JQ27</accession>
<feature type="domain" description="RhoBD" evidence="28">
    <location>
        <begin position="755"/>
        <end position="823"/>
    </location>
</feature>
<evidence type="ECO:0000256" key="20">
    <source>
        <dbReference type="ARBA" id="ARBA00023212"/>
    </source>
</evidence>
<evidence type="ECO:0000256" key="8">
    <source>
        <dbReference type="ARBA" id="ARBA00022527"/>
    </source>
</evidence>
<dbReference type="Gene3D" id="1.10.510.10">
    <property type="entry name" value="Transferase(Phosphotransferase) domain 1"/>
    <property type="match status" value="1"/>
</dbReference>
<evidence type="ECO:0000256" key="23">
    <source>
        <dbReference type="SAM" id="MobiDB-lite"/>
    </source>
</evidence>
<keyword evidence="29" id="KW-1185">Reference proteome</keyword>
<dbReference type="GeneID" id="106174871"/>
<feature type="compositionally biased region" description="Polar residues" evidence="23">
    <location>
        <begin position="1139"/>
        <end position="1164"/>
    </location>
</feature>
<dbReference type="KEGG" id="lak:106174871"/>
<feature type="domain" description="Phorbol-ester/DAG-type" evidence="26">
    <location>
        <begin position="1041"/>
        <end position="1096"/>
    </location>
</feature>
<gene>
    <name evidence="30" type="primary">LOC106174871</name>
</gene>
<dbReference type="GO" id="GO:1901888">
    <property type="term" value="P:regulation of cell junction assembly"/>
    <property type="evidence" value="ECO:0007669"/>
    <property type="project" value="TreeGrafter"/>
</dbReference>
<dbReference type="GO" id="GO:0005886">
    <property type="term" value="C:plasma membrane"/>
    <property type="evidence" value="ECO:0007669"/>
    <property type="project" value="UniProtKB-SubCell"/>
</dbReference>
<dbReference type="SUPFAM" id="SSF103652">
    <property type="entry name" value="G protein-binding domain"/>
    <property type="match status" value="1"/>
</dbReference>
<dbReference type="FunFam" id="2.30.29.30:FF:000308">
    <property type="entry name" value="Rho-associated protein kinase 1"/>
    <property type="match status" value="1"/>
</dbReference>
<dbReference type="SUPFAM" id="SSF90257">
    <property type="entry name" value="Myosin rod fragments"/>
    <property type="match status" value="1"/>
</dbReference>
<keyword evidence="17" id="KW-0460">Magnesium</keyword>
<keyword evidence="19" id="KW-0472">Membrane</keyword>
<dbReference type="FunCoup" id="A0A1S3JQ27">
    <property type="interactions" value="1427"/>
</dbReference>
<evidence type="ECO:0000256" key="11">
    <source>
        <dbReference type="ARBA" id="ARBA00022723"/>
    </source>
</evidence>
<evidence type="ECO:0000256" key="1">
    <source>
        <dbReference type="ARBA" id="ARBA00001946"/>
    </source>
</evidence>
<dbReference type="InterPro" id="IPR057529">
    <property type="entry name" value="MRCK/ROCK_PH"/>
</dbReference>
<keyword evidence="15" id="KW-0862">Zinc</keyword>
<dbReference type="AlphaFoldDB" id="A0A1S3JQ27"/>
<keyword evidence="18 21" id="KW-0175">Coiled coil</keyword>
<evidence type="ECO:0000256" key="19">
    <source>
        <dbReference type="ARBA" id="ARBA00023136"/>
    </source>
</evidence>
<evidence type="ECO:0000256" key="21">
    <source>
        <dbReference type="PROSITE-ProRule" id="PRU01206"/>
    </source>
</evidence>
<reference evidence="30" key="1">
    <citation type="submission" date="2025-08" db="UniProtKB">
        <authorList>
            <consortium name="RefSeq"/>
        </authorList>
    </citation>
    <scope>IDENTIFICATION</scope>
    <source>
        <tissue evidence="30">Gonads</tissue>
    </source>
</reference>